<dbReference type="AlphaFoldDB" id="A0A1H9P0P1"/>
<dbReference type="OrthoDB" id="2973859at2"/>
<evidence type="ECO:0000313" key="1">
    <source>
        <dbReference type="EMBL" id="SER41748.1"/>
    </source>
</evidence>
<dbReference type="Pfam" id="PF09388">
    <property type="entry name" value="SpoOE-like"/>
    <property type="match status" value="1"/>
</dbReference>
<dbReference type="GO" id="GO:0043937">
    <property type="term" value="P:regulation of sporulation"/>
    <property type="evidence" value="ECO:0007669"/>
    <property type="project" value="InterPro"/>
</dbReference>
<dbReference type="SUPFAM" id="SSF140500">
    <property type="entry name" value="BAS1536-like"/>
    <property type="match status" value="1"/>
</dbReference>
<dbReference type="InterPro" id="IPR018540">
    <property type="entry name" value="Spo0E-like"/>
</dbReference>
<evidence type="ECO:0000313" key="2">
    <source>
        <dbReference type="Proteomes" id="UP000198571"/>
    </source>
</evidence>
<organism evidence="1 2">
    <name type="scientific">Salipaludibacillus aurantiacus</name>
    <dbReference type="NCBI Taxonomy" id="1601833"/>
    <lineage>
        <taxon>Bacteria</taxon>
        <taxon>Bacillati</taxon>
        <taxon>Bacillota</taxon>
        <taxon>Bacilli</taxon>
        <taxon>Bacillales</taxon>
        <taxon>Bacillaceae</taxon>
    </lineage>
</organism>
<gene>
    <name evidence="1" type="ORF">SAMN05518684_10193</name>
</gene>
<dbReference type="Proteomes" id="UP000198571">
    <property type="component" value="Unassembled WGS sequence"/>
</dbReference>
<sequence>MQKENCLEIKRKELHQAAAKYGLAADQTIRHSQELDNLIIKHQSTPQKSQ</sequence>
<protein>
    <submittedName>
        <fullName evidence="1">Spo0E like sporulation regulatory protein</fullName>
    </submittedName>
</protein>
<dbReference type="Gene3D" id="4.10.280.10">
    <property type="entry name" value="Helix-loop-helix DNA-binding domain"/>
    <property type="match status" value="1"/>
</dbReference>
<dbReference type="GO" id="GO:0046983">
    <property type="term" value="F:protein dimerization activity"/>
    <property type="evidence" value="ECO:0007669"/>
    <property type="project" value="InterPro"/>
</dbReference>
<keyword evidence="2" id="KW-1185">Reference proteome</keyword>
<accession>A0A1H9P0P1</accession>
<proteinExistence type="predicted"/>
<dbReference type="InterPro" id="IPR037208">
    <property type="entry name" value="Spo0E-like_sf"/>
</dbReference>
<dbReference type="EMBL" id="FOGT01000001">
    <property type="protein sequence ID" value="SER41748.1"/>
    <property type="molecule type" value="Genomic_DNA"/>
</dbReference>
<reference evidence="2" key="1">
    <citation type="submission" date="2016-10" db="EMBL/GenBank/DDBJ databases">
        <authorList>
            <person name="Varghese N."/>
            <person name="Submissions S."/>
        </authorList>
    </citation>
    <scope>NUCLEOTIDE SEQUENCE [LARGE SCALE GENOMIC DNA]</scope>
    <source>
        <strain evidence="2">S9</strain>
    </source>
</reference>
<name>A0A1H9P0P1_9BACI</name>
<dbReference type="InterPro" id="IPR036638">
    <property type="entry name" value="HLH_DNA-bd_sf"/>
</dbReference>